<dbReference type="Proteomes" id="UP000574390">
    <property type="component" value="Unassembled WGS sequence"/>
</dbReference>
<accession>A0A7J6PX98</accession>
<protein>
    <submittedName>
        <fullName evidence="2">Uncharacterized protein</fullName>
    </submittedName>
</protein>
<feature type="compositionally biased region" description="Low complexity" evidence="1">
    <location>
        <begin position="25"/>
        <end position="36"/>
    </location>
</feature>
<gene>
    <name evidence="2" type="ORF">FOZ62_012646</name>
</gene>
<feature type="non-terminal residue" evidence="2">
    <location>
        <position position="142"/>
    </location>
</feature>
<name>A0A7J6PX98_PEROL</name>
<feature type="non-terminal residue" evidence="2">
    <location>
        <position position="1"/>
    </location>
</feature>
<evidence type="ECO:0000256" key="1">
    <source>
        <dbReference type="SAM" id="MobiDB-lite"/>
    </source>
</evidence>
<dbReference type="AlphaFoldDB" id="A0A7J6PX98"/>
<evidence type="ECO:0000313" key="3">
    <source>
        <dbReference type="Proteomes" id="UP000574390"/>
    </source>
</evidence>
<organism evidence="2 3">
    <name type="scientific">Perkinsus olseni</name>
    <name type="common">Perkinsus atlanticus</name>
    <dbReference type="NCBI Taxonomy" id="32597"/>
    <lineage>
        <taxon>Eukaryota</taxon>
        <taxon>Sar</taxon>
        <taxon>Alveolata</taxon>
        <taxon>Perkinsozoa</taxon>
        <taxon>Perkinsea</taxon>
        <taxon>Perkinsida</taxon>
        <taxon>Perkinsidae</taxon>
        <taxon>Perkinsus</taxon>
    </lineage>
</organism>
<comment type="caution">
    <text evidence="2">The sequence shown here is derived from an EMBL/GenBank/DDBJ whole genome shotgun (WGS) entry which is preliminary data.</text>
</comment>
<evidence type="ECO:0000313" key="2">
    <source>
        <dbReference type="EMBL" id="KAF4700291.1"/>
    </source>
</evidence>
<sequence length="142" mass="15408">RCRRERQPGTGLLLQGLQARIEKASMTSPPTTSSSTRTKDGVLRQASPVSRLAPATVAALSMPCSCSCCAAGTSRRATMQQISPHLKRATHLRAEHHHRRAGRSYAVPRGVCSAERTANYHPCGSPNGATTRQRTLIWMSVM</sequence>
<reference evidence="2 3" key="1">
    <citation type="submission" date="2020-04" db="EMBL/GenBank/DDBJ databases">
        <title>Perkinsus olseni comparative genomics.</title>
        <authorList>
            <person name="Bogema D.R."/>
        </authorList>
    </citation>
    <scope>NUCLEOTIDE SEQUENCE [LARGE SCALE GENOMIC DNA]</scope>
    <source>
        <strain evidence="2">ATCC PRA-205</strain>
    </source>
</reference>
<proteinExistence type="predicted"/>
<feature type="region of interest" description="Disordered" evidence="1">
    <location>
        <begin position="23"/>
        <end position="47"/>
    </location>
</feature>
<dbReference type="EMBL" id="JABANM010034038">
    <property type="protein sequence ID" value="KAF4700291.1"/>
    <property type="molecule type" value="Genomic_DNA"/>
</dbReference>